<gene>
    <name evidence="1" type="ORF">F2Q70_00003756</name>
</gene>
<sequence length="330" mass="37903">MATRGAAAAFVIWKHRNNPSLRSISSHHFYPIFKPQIIPKGCRYQIRAIQGESVDRGTQSKNNDEPKPTPENWKIKMLYDGDCPLCMREVNMLKERNEEYGTIKFVDISSNDYSPQENQGLDYKTVMGQIHAIQSEGNVVTGVEAFRKLYELVGLGWVYSITKFEPVKPLSCKLDFSRIVPLLSYLVLRSWITYDYSQIGKVADAVYDFWAKYRLQVTGRPPIEAILEARKKNKGLQHLVFETGGEASELKSINNSMVQKVAAPSILEELDLREYEDHITRPPDYMECPIQVTRSWGCKVVRDERSMLILDHTGLVQPHDYLMMFMNVSL</sequence>
<dbReference type="InterPro" id="IPR044691">
    <property type="entry name" value="DCC1_Trx"/>
</dbReference>
<protein>
    <recommendedName>
        <fullName evidence="2">DUF393 domain-containing protein</fullName>
    </recommendedName>
</protein>
<reference evidence="1" key="1">
    <citation type="submission" date="2019-12" db="EMBL/GenBank/DDBJ databases">
        <title>Genome sequencing and annotation of Brassica cretica.</title>
        <authorList>
            <person name="Studholme D.J."/>
            <person name="Sarris P.F."/>
        </authorList>
    </citation>
    <scope>NUCLEOTIDE SEQUENCE</scope>
    <source>
        <strain evidence="1">PFS-102/07</strain>
        <tissue evidence="1">Leaf</tissue>
    </source>
</reference>
<evidence type="ECO:0008006" key="2">
    <source>
        <dbReference type="Google" id="ProtNLM"/>
    </source>
</evidence>
<dbReference type="AlphaFoldDB" id="A0A8S9ITJ3"/>
<dbReference type="Pfam" id="PF04134">
    <property type="entry name" value="DCC1-like"/>
    <property type="match status" value="1"/>
</dbReference>
<dbReference type="GO" id="GO:0015035">
    <property type="term" value="F:protein-disulfide reductase activity"/>
    <property type="evidence" value="ECO:0007669"/>
    <property type="project" value="InterPro"/>
</dbReference>
<dbReference type="PANTHER" id="PTHR34290:SF2">
    <property type="entry name" value="OS04G0668800 PROTEIN"/>
    <property type="match status" value="1"/>
</dbReference>
<comment type="caution">
    <text evidence="1">The sequence shown here is derived from an EMBL/GenBank/DDBJ whole genome shotgun (WGS) entry which is preliminary data.</text>
</comment>
<proteinExistence type="predicted"/>
<dbReference type="PANTHER" id="PTHR34290">
    <property type="entry name" value="SI:CH73-390P7.2"/>
    <property type="match status" value="1"/>
</dbReference>
<dbReference type="EMBL" id="QGKY02001015">
    <property type="protein sequence ID" value="KAF2572742.1"/>
    <property type="molecule type" value="Genomic_DNA"/>
</dbReference>
<dbReference type="InterPro" id="IPR036249">
    <property type="entry name" value="Thioredoxin-like_sf"/>
</dbReference>
<name>A0A8S9ITJ3_BRACR</name>
<dbReference type="InterPro" id="IPR007263">
    <property type="entry name" value="DCC1-like"/>
</dbReference>
<dbReference type="SUPFAM" id="SSF52833">
    <property type="entry name" value="Thioredoxin-like"/>
    <property type="match status" value="1"/>
</dbReference>
<organism evidence="1">
    <name type="scientific">Brassica cretica</name>
    <name type="common">Mustard</name>
    <dbReference type="NCBI Taxonomy" id="69181"/>
    <lineage>
        <taxon>Eukaryota</taxon>
        <taxon>Viridiplantae</taxon>
        <taxon>Streptophyta</taxon>
        <taxon>Embryophyta</taxon>
        <taxon>Tracheophyta</taxon>
        <taxon>Spermatophyta</taxon>
        <taxon>Magnoliopsida</taxon>
        <taxon>eudicotyledons</taxon>
        <taxon>Gunneridae</taxon>
        <taxon>Pentapetalae</taxon>
        <taxon>rosids</taxon>
        <taxon>malvids</taxon>
        <taxon>Brassicales</taxon>
        <taxon>Brassicaceae</taxon>
        <taxon>Brassiceae</taxon>
        <taxon>Brassica</taxon>
    </lineage>
</organism>
<evidence type="ECO:0000313" key="1">
    <source>
        <dbReference type="EMBL" id="KAF2572742.1"/>
    </source>
</evidence>
<accession>A0A8S9ITJ3</accession>